<dbReference type="GO" id="GO:0005524">
    <property type="term" value="F:ATP binding"/>
    <property type="evidence" value="ECO:0007669"/>
    <property type="project" value="UniProtKB-UniRule"/>
</dbReference>
<dbReference type="GO" id="GO:0055070">
    <property type="term" value="P:copper ion homeostasis"/>
    <property type="evidence" value="ECO:0007669"/>
    <property type="project" value="TreeGrafter"/>
</dbReference>
<evidence type="ECO:0000313" key="14">
    <source>
        <dbReference type="Proteomes" id="UP000275348"/>
    </source>
</evidence>
<dbReference type="NCBIfam" id="TIGR01525">
    <property type="entry name" value="ATPase-IB_hvy"/>
    <property type="match status" value="1"/>
</dbReference>
<organism evidence="13 14">
    <name type="scientific">Faecalibacter macacae</name>
    <dbReference type="NCBI Taxonomy" id="1859289"/>
    <lineage>
        <taxon>Bacteria</taxon>
        <taxon>Pseudomonadati</taxon>
        <taxon>Bacteroidota</taxon>
        <taxon>Flavobacteriia</taxon>
        <taxon>Flavobacteriales</taxon>
        <taxon>Weeksellaceae</taxon>
        <taxon>Faecalibacter</taxon>
    </lineage>
</organism>
<evidence type="ECO:0000256" key="7">
    <source>
        <dbReference type="ARBA" id="ARBA00022840"/>
    </source>
</evidence>
<dbReference type="Pfam" id="PF00403">
    <property type="entry name" value="HMA"/>
    <property type="match status" value="1"/>
</dbReference>
<dbReference type="GO" id="GO:0012505">
    <property type="term" value="C:endomembrane system"/>
    <property type="evidence" value="ECO:0007669"/>
    <property type="project" value="UniProtKB-SubCell"/>
</dbReference>
<keyword evidence="9 11" id="KW-1133">Transmembrane helix</keyword>
<comment type="subcellular location">
    <subcellularLocation>
        <location evidence="11">Cell membrane</location>
    </subcellularLocation>
    <subcellularLocation>
        <location evidence="1">Endomembrane system</location>
        <topology evidence="1">Multi-pass membrane protein</topology>
    </subcellularLocation>
</comment>
<dbReference type="InterPro" id="IPR036163">
    <property type="entry name" value="HMA_dom_sf"/>
</dbReference>
<keyword evidence="10 11" id="KW-0472">Membrane</keyword>
<dbReference type="GO" id="GO:0043682">
    <property type="term" value="F:P-type divalent copper transporter activity"/>
    <property type="evidence" value="ECO:0007669"/>
    <property type="project" value="TreeGrafter"/>
</dbReference>
<dbReference type="PANTHER" id="PTHR43520:SF8">
    <property type="entry name" value="P-TYPE CU(+) TRANSPORTER"/>
    <property type="match status" value="1"/>
</dbReference>
<gene>
    <name evidence="13" type="ORF">EAH69_08735</name>
</gene>
<dbReference type="NCBIfam" id="TIGR01494">
    <property type="entry name" value="ATPase_P-type"/>
    <property type="match status" value="1"/>
</dbReference>
<feature type="transmembrane region" description="Helical" evidence="11">
    <location>
        <begin position="751"/>
        <end position="772"/>
    </location>
</feature>
<dbReference type="Gene3D" id="3.30.70.100">
    <property type="match status" value="1"/>
</dbReference>
<dbReference type="SUPFAM" id="SSF55008">
    <property type="entry name" value="HMA, heavy metal-associated domain"/>
    <property type="match status" value="1"/>
</dbReference>
<feature type="transmembrane region" description="Helical" evidence="11">
    <location>
        <begin position="167"/>
        <end position="186"/>
    </location>
</feature>
<evidence type="ECO:0000256" key="3">
    <source>
        <dbReference type="ARBA" id="ARBA00022448"/>
    </source>
</evidence>
<dbReference type="GO" id="GO:0005886">
    <property type="term" value="C:plasma membrane"/>
    <property type="evidence" value="ECO:0007669"/>
    <property type="project" value="UniProtKB-SubCell"/>
</dbReference>
<evidence type="ECO:0000313" key="13">
    <source>
        <dbReference type="EMBL" id="RLZ09091.1"/>
    </source>
</evidence>
<dbReference type="PRINTS" id="PR00119">
    <property type="entry name" value="CATATPASE"/>
</dbReference>
<sequence length="805" mass="88750">MNYMSILTIDILNFDQNTDYQKVLDQIKTNELIENVSIDTTSKSISIEAKKIFKITEFVYKTLDDFGLEYESTTETFPILNMTCASCASSSQSFLRRQEGVISADVNYASTSGTIKYIPSKTNPETLKEQLDQIGFELVVPDDKDDDILPFDEMMALRLELQKNNTLGAVALGIPLFVIGMFFMDWEWANFTMWILSSMILFIFGQKFFVNAVQQFKNRTANMDTLVALSTGIAYLFSLYNYIFPHTFHQPGTHHAPIYFEAAGIIVVFILIGKYLEEKAKFKTTQAIQGLMELQPKEVSYLDGNEIKIKAIEEVKINDILVAKAGEKIAVDGTIIKGNSAFDESSLTGEPLPVEKGIDAKVFTGTINQTQMIHYRADKIGDDTVLAKIIHSVQMAQASKAPVQQLVDKIAGIFVPIVLGIALLTFLVWFIANPSENLNLALLTSITVLVIACPCALGLATPTALMVAMGKGAKNGILVKDAESLEKAIKVNTIILDKTGTITEGKPAVVESKWFGNDEDYSVLKSLEQGTHHPISKAILAIIPSNINIQNDLKIDEVIGFGLETSFNNLNYSIGKLDWLNEKNIALKLDQKQIIDEYINHNYSISVFIKDQELIGIFGIADQIKSSSKTAIQNLKKEGIEVYMLTGDQQKAGEKVANEVGIDRVIGNCLPNQKLEFVEKLQQQGKIVAMVGDGINDSAALAKADVSIAMGNGSDIAMDVAQLTIMNGDLNKVVQAIHLSKQTVKTIKMNLFWAFIYNVIGIPIAAGVLYYYNGFLLNPMVAGAAMAFSSISVVTNSILLNYRKI</sequence>
<evidence type="ECO:0000256" key="11">
    <source>
        <dbReference type="RuleBase" id="RU362081"/>
    </source>
</evidence>
<feature type="domain" description="HMA" evidence="12">
    <location>
        <begin position="73"/>
        <end position="139"/>
    </location>
</feature>
<dbReference type="InterPro" id="IPR023299">
    <property type="entry name" value="ATPase_P-typ_cyto_dom_N"/>
</dbReference>
<dbReference type="SUPFAM" id="SSF81665">
    <property type="entry name" value="Calcium ATPase, transmembrane domain M"/>
    <property type="match status" value="1"/>
</dbReference>
<feature type="transmembrane region" description="Helical" evidence="11">
    <location>
        <begin position="784"/>
        <end position="802"/>
    </location>
</feature>
<dbReference type="InterPro" id="IPR006121">
    <property type="entry name" value="HMA_dom"/>
</dbReference>
<feature type="transmembrane region" description="Helical" evidence="11">
    <location>
        <begin position="192"/>
        <end position="213"/>
    </location>
</feature>
<dbReference type="AlphaFoldDB" id="A0A3L9M8H3"/>
<dbReference type="InterPro" id="IPR023214">
    <property type="entry name" value="HAD_sf"/>
</dbReference>
<dbReference type="SFLD" id="SFLDF00027">
    <property type="entry name" value="p-type_atpase"/>
    <property type="match status" value="1"/>
</dbReference>
<keyword evidence="3" id="KW-0813">Transport</keyword>
<evidence type="ECO:0000256" key="9">
    <source>
        <dbReference type="ARBA" id="ARBA00022989"/>
    </source>
</evidence>
<reference evidence="13 14" key="1">
    <citation type="submission" date="2018-10" db="EMBL/GenBank/DDBJ databases">
        <authorList>
            <person name="Chen X."/>
        </authorList>
    </citation>
    <scope>NUCLEOTIDE SEQUENCE [LARGE SCALE GENOMIC DNA]</scope>
    <source>
        <strain evidence="13 14">YIM 102668</strain>
    </source>
</reference>
<dbReference type="EMBL" id="RDOJ01000011">
    <property type="protein sequence ID" value="RLZ09091.1"/>
    <property type="molecule type" value="Genomic_DNA"/>
</dbReference>
<dbReference type="InterPro" id="IPR001757">
    <property type="entry name" value="P_typ_ATPase"/>
</dbReference>
<dbReference type="InterPro" id="IPR008250">
    <property type="entry name" value="ATPase_P-typ_transduc_dom_A_sf"/>
</dbReference>
<dbReference type="PROSITE" id="PS00154">
    <property type="entry name" value="ATPASE_E1_E2"/>
    <property type="match status" value="1"/>
</dbReference>
<dbReference type="InterPro" id="IPR044492">
    <property type="entry name" value="P_typ_ATPase_HD_dom"/>
</dbReference>
<keyword evidence="4 11" id="KW-0812">Transmembrane</keyword>
<dbReference type="GO" id="GO:0016887">
    <property type="term" value="F:ATP hydrolysis activity"/>
    <property type="evidence" value="ECO:0007669"/>
    <property type="project" value="InterPro"/>
</dbReference>
<dbReference type="SUPFAM" id="SSF81653">
    <property type="entry name" value="Calcium ATPase, transduction domain A"/>
    <property type="match status" value="1"/>
</dbReference>
<dbReference type="SFLD" id="SFLDS00003">
    <property type="entry name" value="Haloacid_Dehalogenase"/>
    <property type="match status" value="1"/>
</dbReference>
<evidence type="ECO:0000256" key="10">
    <source>
        <dbReference type="ARBA" id="ARBA00023136"/>
    </source>
</evidence>
<keyword evidence="14" id="KW-1185">Reference proteome</keyword>
<dbReference type="GO" id="GO:0005507">
    <property type="term" value="F:copper ion binding"/>
    <property type="evidence" value="ECO:0007669"/>
    <property type="project" value="TreeGrafter"/>
</dbReference>
<dbReference type="PANTHER" id="PTHR43520">
    <property type="entry name" value="ATP7, ISOFORM B"/>
    <property type="match status" value="1"/>
</dbReference>
<dbReference type="InterPro" id="IPR018303">
    <property type="entry name" value="ATPase_P-typ_P_site"/>
</dbReference>
<proteinExistence type="inferred from homology"/>
<dbReference type="FunFam" id="3.30.70.100:FF:000001">
    <property type="entry name" value="ATPase copper transporting beta"/>
    <property type="match status" value="1"/>
</dbReference>
<feature type="transmembrane region" description="Helical" evidence="11">
    <location>
        <begin position="438"/>
        <end position="461"/>
    </location>
</feature>
<dbReference type="InterPro" id="IPR027256">
    <property type="entry name" value="P-typ_ATPase_IB"/>
</dbReference>
<evidence type="ECO:0000259" key="12">
    <source>
        <dbReference type="PROSITE" id="PS50846"/>
    </source>
</evidence>
<dbReference type="PRINTS" id="PR00943">
    <property type="entry name" value="CUATPASE"/>
</dbReference>
<accession>A0A3L9M8H3</accession>
<dbReference type="Proteomes" id="UP000275348">
    <property type="component" value="Unassembled WGS sequence"/>
</dbReference>
<dbReference type="SFLD" id="SFLDG00002">
    <property type="entry name" value="C1.7:_P-type_atpase_like"/>
    <property type="match status" value="1"/>
</dbReference>
<comment type="caution">
    <text evidence="13">The sequence shown here is derived from an EMBL/GenBank/DDBJ whole genome shotgun (WGS) entry which is preliminary data.</text>
</comment>
<protein>
    <submittedName>
        <fullName evidence="13">Copper-translocating P-type ATPase</fullName>
    </submittedName>
</protein>
<keyword evidence="5 11" id="KW-0479">Metal-binding</keyword>
<evidence type="ECO:0000256" key="8">
    <source>
        <dbReference type="ARBA" id="ARBA00022967"/>
    </source>
</evidence>
<dbReference type="Gene3D" id="3.40.1110.10">
    <property type="entry name" value="Calcium-transporting ATPase, cytoplasmic domain N"/>
    <property type="match status" value="1"/>
</dbReference>
<feature type="transmembrane region" description="Helical" evidence="11">
    <location>
        <begin position="410"/>
        <end position="432"/>
    </location>
</feature>
<keyword evidence="11" id="KW-1003">Cell membrane</keyword>
<dbReference type="Gene3D" id="3.40.50.1000">
    <property type="entry name" value="HAD superfamily/HAD-like"/>
    <property type="match status" value="1"/>
</dbReference>
<name>A0A3L9M8H3_9FLAO</name>
<evidence type="ECO:0000256" key="2">
    <source>
        <dbReference type="ARBA" id="ARBA00006024"/>
    </source>
</evidence>
<dbReference type="SUPFAM" id="SSF56784">
    <property type="entry name" value="HAD-like"/>
    <property type="match status" value="1"/>
</dbReference>
<evidence type="ECO:0000256" key="6">
    <source>
        <dbReference type="ARBA" id="ARBA00022741"/>
    </source>
</evidence>
<comment type="similarity">
    <text evidence="2 11">Belongs to the cation transport ATPase (P-type) (TC 3.A.3) family. Type IB subfamily.</text>
</comment>
<dbReference type="InterPro" id="IPR023298">
    <property type="entry name" value="ATPase_P-typ_TM_dom_sf"/>
</dbReference>
<dbReference type="Pfam" id="PF00122">
    <property type="entry name" value="E1-E2_ATPase"/>
    <property type="match status" value="1"/>
</dbReference>
<dbReference type="InterPro" id="IPR059000">
    <property type="entry name" value="ATPase_P-type_domA"/>
</dbReference>
<dbReference type="SUPFAM" id="SSF81660">
    <property type="entry name" value="Metal cation-transporting ATPase, ATP-binding domain N"/>
    <property type="match status" value="1"/>
</dbReference>
<dbReference type="Gene3D" id="2.70.150.10">
    <property type="entry name" value="Calcium-transporting ATPase, cytoplasmic transduction domain A"/>
    <property type="match status" value="1"/>
</dbReference>
<feature type="transmembrane region" description="Helical" evidence="11">
    <location>
        <begin position="256"/>
        <end position="276"/>
    </location>
</feature>
<dbReference type="NCBIfam" id="TIGR01511">
    <property type="entry name" value="ATPase-IB1_Cu"/>
    <property type="match status" value="1"/>
</dbReference>
<dbReference type="FunFam" id="2.70.150.10:FF:000002">
    <property type="entry name" value="Copper-transporting ATPase 1, putative"/>
    <property type="match status" value="1"/>
</dbReference>
<evidence type="ECO:0000256" key="4">
    <source>
        <dbReference type="ARBA" id="ARBA00022692"/>
    </source>
</evidence>
<dbReference type="InterPro" id="IPR036412">
    <property type="entry name" value="HAD-like_sf"/>
</dbReference>
<feature type="transmembrane region" description="Helical" evidence="11">
    <location>
        <begin position="225"/>
        <end position="244"/>
    </location>
</feature>
<dbReference type="PROSITE" id="PS50846">
    <property type="entry name" value="HMA_2"/>
    <property type="match status" value="1"/>
</dbReference>
<dbReference type="CDD" id="cd02094">
    <property type="entry name" value="P-type_ATPase_Cu-like"/>
    <property type="match status" value="1"/>
</dbReference>
<dbReference type="CDD" id="cd00371">
    <property type="entry name" value="HMA"/>
    <property type="match status" value="1"/>
</dbReference>
<evidence type="ECO:0000256" key="5">
    <source>
        <dbReference type="ARBA" id="ARBA00022723"/>
    </source>
</evidence>
<keyword evidence="8" id="KW-1278">Translocase</keyword>
<dbReference type="OrthoDB" id="1521937at2"/>
<dbReference type="Pfam" id="PF00702">
    <property type="entry name" value="Hydrolase"/>
    <property type="match status" value="1"/>
</dbReference>
<evidence type="ECO:0000256" key="1">
    <source>
        <dbReference type="ARBA" id="ARBA00004127"/>
    </source>
</evidence>
<keyword evidence="7 11" id="KW-0067">ATP-binding</keyword>
<keyword evidence="6 11" id="KW-0547">Nucleotide-binding</keyword>